<reference evidence="1" key="2">
    <citation type="submission" date="2020-10" db="EMBL/GenBank/DDBJ databases">
        <authorList>
            <person name="Cooper E.A."/>
            <person name="Brenton Z.W."/>
            <person name="Flinn B.S."/>
            <person name="Jenkins J."/>
            <person name="Shu S."/>
            <person name="Flowers D."/>
            <person name="Luo F."/>
            <person name="Wang Y."/>
            <person name="Xia P."/>
            <person name="Barry K."/>
            <person name="Daum C."/>
            <person name="Lipzen A."/>
            <person name="Yoshinaga Y."/>
            <person name="Schmutz J."/>
            <person name="Saski C."/>
            <person name="Vermerris W."/>
            <person name="Kresovich S."/>
        </authorList>
    </citation>
    <scope>NUCLEOTIDE SEQUENCE</scope>
</reference>
<protein>
    <submittedName>
        <fullName evidence="1">Uncharacterized protein</fullName>
    </submittedName>
</protein>
<name>A0A921V3S3_SORBI</name>
<evidence type="ECO:0000313" key="1">
    <source>
        <dbReference type="EMBL" id="KAG0552191.1"/>
    </source>
</evidence>
<comment type="caution">
    <text evidence="1">The sequence shown here is derived from an EMBL/GenBank/DDBJ whole genome shotgun (WGS) entry which is preliminary data.</text>
</comment>
<evidence type="ECO:0000313" key="2">
    <source>
        <dbReference type="Proteomes" id="UP000807115"/>
    </source>
</evidence>
<gene>
    <name evidence="1" type="ORF">BDA96_01G487900</name>
</gene>
<reference evidence="1" key="1">
    <citation type="journal article" date="2019" name="BMC Genomics">
        <title>A new reference genome for Sorghum bicolor reveals high levels of sequence similarity between sweet and grain genotypes: implications for the genetics of sugar metabolism.</title>
        <authorList>
            <person name="Cooper E.A."/>
            <person name="Brenton Z.W."/>
            <person name="Flinn B.S."/>
            <person name="Jenkins J."/>
            <person name="Shu S."/>
            <person name="Flowers D."/>
            <person name="Luo F."/>
            <person name="Wang Y."/>
            <person name="Xia P."/>
            <person name="Barry K."/>
            <person name="Daum C."/>
            <person name="Lipzen A."/>
            <person name="Yoshinaga Y."/>
            <person name="Schmutz J."/>
            <person name="Saski C."/>
            <person name="Vermerris W."/>
            <person name="Kresovich S."/>
        </authorList>
    </citation>
    <scope>NUCLEOTIDE SEQUENCE</scope>
</reference>
<dbReference type="AlphaFoldDB" id="A0A921V3S3"/>
<accession>A0A921V3S3</accession>
<sequence>MKCFVFLAVVCSGTKLGSHGFYLIVSGVAEMLSCNGEVLTHLTDMLPITLQCAILFLMPRSFSVSQLDLHVCL</sequence>
<dbReference type="Proteomes" id="UP000807115">
    <property type="component" value="Chromosome 1"/>
</dbReference>
<proteinExistence type="predicted"/>
<dbReference type="EMBL" id="CM027680">
    <property type="protein sequence ID" value="KAG0552191.1"/>
    <property type="molecule type" value="Genomic_DNA"/>
</dbReference>
<organism evidence="1 2">
    <name type="scientific">Sorghum bicolor</name>
    <name type="common">Sorghum</name>
    <name type="synonym">Sorghum vulgare</name>
    <dbReference type="NCBI Taxonomy" id="4558"/>
    <lineage>
        <taxon>Eukaryota</taxon>
        <taxon>Viridiplantae</taxon>
        <taxon>Streptophyta</taxon>
        <taxon>Embryophyta</taxon>
        <taxon>Tracheophyta</taxon>
        <taxon>Spermatophyta</taxon>
        <taxon>Magnoliopsida</taxon>
        <taxon>Liliopsida</taxon>
        <taxon>Poales</taxon>
        <taxon>Poaceae</taxon>
        <taxon>PACMAD clade</taxon>
        <taxon>Panicoideae</taxon>
        <taxon>Andropogonodae</taxon>
        <taxon>Andropogoneae</taxon>
        <taxon>Sorghinae</taxon>
        <taxon>Sorghum</taxon>
    </lineage>
</organism>